<protein>
    <submittedName>
        <fullName evidence="2">DNA-binding transcriptional LysR family regulator</fullName>
    </submittedName>
</protein>
<dbReference type="Gene3D" id="3.40.190.10">
    <property type="entry name" value="Periplasmic binding protein-like II"/>
    <property type="match status" value="1"/>
</dbReference>
<keyword evidence="2" id="KW-0238">DNA-binding</keyword>
<dbReference type="InterPro" id="IPR005119">
    <property type="entry name" value="LysR_subst-bd"/>
</dbReference>
<dbReference type="GO" id="GO:0003677">
    <property type="term" value="F:DNA binding"/>
    <property type="evidence" value="ECO:0007669"/>
    <property type="project" value="UniProtKB-KW"/>
</dbReference>
<organism evidence="2 3">
    <name type="scientific">Pseudoduganella violacea</name>
    <dbReference type="NCBI Taxonomy" id="1715466"/>
    <lineage>
        <taxon>Bacteria</taxon>
        <taxon>Pseudomonadati</taxon>
        <taxon>Pseudomonadota</taxon>
        <taxon>Betaproteobacteria</taxon>
        <taxon>Burkholderiales</taxon>
        <taxon>Oxalobacteraceae</taxon>
        <taxon>Telluria group</taxon>
        <taxon>Pseudoduganella</taxon>
    </lineage>
</organism>
<feature type="domain" description="LysR substrate-binding" evidence="1">
    <location>
        <begin position="3"/>
        <end position="47"/>
    </location>
</feature>
<dbReference type="Proteomes" id="UP000541535">
    <property type="component" value="Unassembled WGS sequence"/>
</dbReference>
<proteinExistence type="predicted"/>
<dbReference type="Pfam" id="PF03466">
    <property type="entry name" value="LysR_substrate"/>
    <property type="match status" value="1"/>
</dbReference>
<dbReference type="AlphaFoldDB" id="A0A7W5FW73"/>
<dbReference type="RefSeq" id="WP_221208234.1">
    <property type="nucleotide sequence ID" value="NZ_JACHXD010000017.1"/>
</dbReference>
<dbReference type="SUPFAM" id="SSF53850">
    <property type="entry name" value="Periplasmic binding protein-like II"/>
    <property type="match status" value="1"/>
</dbReference>
<accession>A0A7W5FW73</accession>
<dbReference type="EMBL" id="JACHXD010000017">
    <property type="protein sequence ID" value="MBB3121536.1"/>
    <property type="molecule type" value="Genomic_DNA"/>
</dbReference>
<name>A0A7W5FW73_9BURK</name>
<gene>
    <name evidence="2" type="ORF">FHS03_004614</name>
</gene>
<comment type="caution">
    <text evidence="2">The sequence shown here is derived from an EMBL/GenBank/DDBJ whole genome shotgun (WGS) entry which is preliminary data.</text>
</comment>
<evidence type="ECO:0000313" key="3">
    <source>
        <dbReference type="Proteomes" id="UP000541535"/>
    </source>
</evidence>
<keyword evidence="3" id="KW-1185">Reference proteome</keyword>
<evidence type="ECO:0000259" key="1">
    <source>
        <dbReference type="Pfam" id="PF03466"/>
    </source>
</evidence>
<reference evidence="2 3" key="1">
    <citation type="submission" date="2020-08" db="EMBL/GenBank/DDBJ databases">
        <title>Genomic Encyclopedia of Type Strains, Phase III (KMG-III): the genomes of soil and plant-associated and newly described type strains.</title>
        <authorList>
            <person name="Whitman W."/>
        </authorList>
    </citation>
    <scope>NUCLEOTIDE SEQUENCE [LARGE SCALE GENOMIC DNA]</scope>
    <source>
        <strain evidence="2 3">CECT 8897</strain>
    </source>
</reference>
<sequence>MIVTLSCTSGFAMQWLMPRLADFEVREPEVDVRINSTNRLVNLLLDGMMSTAPTGPYGCARPARQVPTPPAARCLSIPMARSKRPWRGAA</sequence>
<evidence type="ECO:0000313" key="2">
    <source>
        <dbReference type="EMBL" id="MBB3121536.1"/>
    </source>
</evidence>